<reference evidence="3 4" key="1">
    <citation type="journal article" date="2019" name="Microbiol. Resour. Announc.">
        <title>High-quality draft genome sequence of Fusarium oxysporum f. sp. cubense strain 160527, a causal agent of Panama disease.</title>
        <authorList>
            <person name="Asai S."/>
            <person name="Ayukawa Y."/>
            <person name="Gan P."/>
            <person name="Masuda S."/>
            <person name="Komatsu K."/>
            <person name="Shirasu K."/>
            <person name="Arie T."/>
        </authorList>
    </citation>
    <scope>NUCLEOTIDE SEQUENCE [LARGE SCALE GENOMIC DNA]</scope>
    <source>
        <strain evidence="3 4">160527</strain>
    </source>
</reference>
<feature type="region of interest" description="Disordered" evidence="1">
    <location>
        <begin position="206"/>
        <end position="235"/>
    </location>
</feature>
<dbReference type="GO" id="GO:0042273">
    <property type="term" value="P:ribosomal large subunit biogenesis"/>
    <property type="evidence" value="ECO:0007669"/>
    <property type="project" value="TreeGrafter"/>
</dbReference>
<comment type="caution">
    <text evidence="3">The sequence shown here is derived from an EMBL/GenBank/DDBJ whole genome shotgun (WGS) entry which is preliminary data.</text>
</comment>
<dbReference type="InterPro" id="IPR040025">
    <property type="entry name" value="Znf622/Rei1/Reh1"/>
</dbReference>
<feature type="compositionally biased region" description="Acidic residues" evidence="1">
    <location>
        <begin position="208"/>
        <end position="227"/>
    </location>
</feature>
<accession>A0A559LK64</accession>
<dbReference type="Proteomes" id="UP000320707">
    <property type="component" value="Unassembled WGS sequence"/>
</dbReference>
<dbReference type="PANTHER" id="PTHR13182:SF8">
    <property type="entry name" value="CYTOPLASMIC 60S SUBUNIT BIOGENESIS FACTOR ZNF622"/>
    <property type="match status" value="1"/>
</dbReference>
<proteinExistence type="predicted"/>
<evidence type="ECO:0000313" key="3">
    <source>
        <dbReference type="EMBL" id="TVY74656.1"/>
    </source>
</evidence>
<feature type="domain" description="ZN622/Rei1/Reh1 zinc finger C2H2-type" evidence="2">
    <location>
        <begin position="110"/>
        <end position="205"/>
    </location>
</feature>
<name>A0A559LK64_FUSOC</name>
<dbReference type="InterPro" id="IPR041661">
    <property type="entry name" value="ZN622/Rei1/Reh1_Znf-C2H2"/>
</dbReference>
<dbReference type="PANTHER" id="PTHR13182">
    <property type="entry name" value="ZINC FINGER PROTEIN 622"/>
    <property type="match status" value="1"/>
</dbReference>
<dbReference type="GO" id="GO:0030687">
    <property type="term" value="C:preribosome, large subunit precursor"/>
    <property type="evidence" value="ECO:0007669"/>
    <property type="project" value="TreeGrafter"/>
</dbReference>
<dbReference type="EMBL" id="SRMI01000003">
    <property type="protein sequence ID" value="TVY74656.1"/>
    <property type="molecule type" value="Genomic_DNA"/>
</dbReference>
<organism evidence="3 4">
    <name type="scientific">Fusarium oxysporum f. sp. cubense</name>
    <dbReference type="NCBI Taxonomy" id="61366"/>
    <lineage>
        <taxon>Eukaryota</taxon>
        <taxon>Fungi</taxon>
        <taxon>Dikarya</taxon>
        <taxon>Ascomycota</taxon>
        <taxon>Pezizomycotina</taxon>
        <taxon>Sordariomycetes</taxon>
        <taxon>Hypocreomycetidae</taxon>
        <taxon>Hypocreales</taxon>
        <taxon>Nectriaceae</taxon>
        <taxon>Fusarium</taxon>
        <taxon>Fusarium oxysporum species complex</taxon>
    </lineage>
</organism>
<feature type="region of interest" description="Disordered" evidence="1">
    <location>
        <begin position="253"/>
        <end position="279"/>
    </location>
</feature>
<dbReference type="AlphaFoldDB" id="A0A559LK64"/>
<evidence type="ECO:0000256" key="1">
    <source>
        <dbReference type="SAM" id="MobiDB-lite"/>
    </source>
</evidence>
<evidence type="ECO:0000259" key="2">
    <source>
        <dbReference type="Pfam" id="PF12756"/>
    </source>
</evidence>
<sequence>MLMQWADALQIWNLKLNGQFYKDCMPYPTHSVNIIQSTSTFAKLKLQKSIDLTLNTRLLSLMLGATTTTATTTTTSMILPFSEETSPLTPYIMSINNSPDPAPQSFTPGQCLFCPSVYPTLAESILHMQSAHGLFVPYQQHLLVDLETLFRYLHLVIYEYRECIYCGTSRTTVQAVQQHMMGKGHCKFDVSEGSEFADFYDFSQTSVDSDEDGLSEDDEEEFESAEVEPDRKPVQVDRDSIRLPSGRLISKKLSAQVEPSVSQMREHKRTSRSQLEYSSVEVDEEVPMHEEHVPDTSDTRLLSRRERRQKATVTYQLANMSAGDRSALMHLSASEQRSLIATQHRFTEKVQKEESRRQRRIDRKGNKNLYAYWHTETPVYQCG</sequence>
<dbReference type="Pfam" id="PF12756">
    <property type="entry name" value="zf-C2H2_2"/>
    <property type="match status" value="1"/>
</dbReference>
<protein>
    <submittedName>
        <fullName evidence="3">Core trichothecene cluster (CTC) protein 15</fullName>
    </submittedName>
</protein>
<evidence type="ECO:0000313" key="4">
    <source>
        <dbReference type="Proteomes" id="UP000320707"/>
    </source>
</evidence>
<gene>
    <name evidence="3" type="ORF">Focb16_v005220</name>
</gene>